<proteinExistence type="predicted"/>
<dbReference type="AlphaFoldDB" id="A0A9N7JMT6"/>
<name>A0A9N7JMT6_CLOSE</name>
<gene>
    <name evidence="1" type="ORF">CP523_13165</name>
    <name evidence="2" type="ORF">NH397_05555</name>
</gene>
<dbReference type="Proteomes" id="UP000280586">
    <property type="component" value="Chromosome"/>
</dbReference>
<evidence type="ECO:0000313" key="1">
    <source>
        <dbReference type="EMBL" id="AYE35298.1"/>
    </source>
</evidence>
<dbReference type="EMBL" id="CP023671">
    <property type="protein sequence ID" value="AYE35298.1"/>
    <property type="molecule type" value="Genomic_DNA"/>
</dbReference>
<keyword evidence="4" id="KW-1185">Reference proteome</keyword>
<dbReference type="EMBL" id="CP099799">
    <property type="protein sequence ID" value="USS01896.1"/>
    <property type="molecule type" value="Genomic_DNA"/>
</dbReference>
<accession>A0A9N7JMT6</accession>
<dbReference type="Proteomes" id="UP001055437">
    <property type="component" value="Chromosome"/>
</dbReference>
<evidence type="ECO:0000313" key="4">
    <source>
        <dbReference type="Proteomes" id="UP001055437"/>
    </source>
</evidence>
<reference evidence="1 3" key="1">
    <citation type="submission" date="2017-09" db="EMBL/GenBank/DDBJ databases">
        <authorList>
            <person name="Thomas P."/>
            <person name="Seyboldt C."/>
        </authorList>
    </citation>
    <scope>NUCLEOTIDE SEQUENCE [LARGE SCALE GENOMIC DNA]</scope>
    <source>
        <strain evidence="1 3">DSM 7534</strain>
    </source>
</reference>
<protein>
    <submittedName>
        <fullName evidence="1">Uncharacterized protein</fullName>
    </submittedName>
</protein>
<dbReference type="KEGG" id="csep:CP523_13165"/>
<organism evidence="1 3">
    <name type="scientific">Clostridium septicum</name>
    <dbReference type="NCBI Taxonomy" id="1504"/>
    <lineage>
        <taxon>Bacteria</taxon>
        <taxon>Bacillati</taxon>
        <taxon>Bacillota</taxon>
        <taxon>Clostridia</taxon>
        <taxon>Eubacteriales</taxon>
        <taxon>Clostridiaceae</taxon>
        <taxon>Clostridium</taxon>
    </lineage>
</organism>
<evidence type="ECO:0000313" key="3">
    <source>
        <dbReference type="Proteomes" id="UP000280586"/>
    </source>
</evidence>
<reference evidence="2" key="2">
    <citation type="submission" date="2022-06" db="EMBL/GenBank/DDBJ databases">
        <authorList>
            <person name="Holder M.E."/>
            <person name="Ajami N.J."/>
            <person name="Petrosino J.F."/>
        </authorList>
    </citation>
    <scope>NUCLEOTIDE SEQUENCE</scope>
    <source>
        <strain evidence="2">RMA 8861</strain>
    </source>
</reference>
<sequence length="85" mass="10076">MKVNMGDYLIETDERQFIVKVKKIVEDSKLTKKENLGKEYWQPIAYCTSFESALKFVPQQVLRSNHDILVIKDKLEQIENFIKQL</sequence>
<dbReference type="RefSeq" id="WP_120140937.1">
    <property type="nucleotide sequence ID" value="NZ_CP023671.1"/>
</dbReference>
<dbReference type="GeneID" id="303561636"/>
<evidence type="ECO:0000313" key="2">
    <source>
        <dbReference type="EMBL" id="USS01896.1"/>
    </source>
</evidence>